<dbReference type="Proteomes" id="UP000321514">
    <property type="component" value="Unassembled WGS sequence"/>
</dbReference>
<evidence type="ECO:0000313" key="3">
    <source>
        <dbReference type="EMBL" id="GEN12539.1"/>
    </source>
</evidence>
<name>A0A511TEE6_MYXFU</name>
<feature type="chain" id="PRO_5023085504" description="Lipoprotein" evidence="2">
    <location>
        <begin position="29"/>
        <end position="238"/>
    </location>
</feature>
<sequence>MRPQVLRVSLRPFAALLSSLLLLLSACRREPQPSSPEYQQATRQFRELYAQKLDEAYLDPKMGPIEAQLQRVPQDSLDAPSAQELLQRIQRERTRMQAEVAARQKAVASAREIPPGAPSTTLAPPPPPPPAEPVDAGPPDAGPINGPQVGSPASELVAGFRGCFKRGTPIDVEGRGIRDAWEMNDSTACRLEYPGHVGTVLLTEQGRVLMLLPKSSVTTVTRTLDAGTTPPAATDAGR</sequence>
<feature type="compositionally biased region" description="Pro residues" evidence="1">
    <location>
        <begin position="123"/>
        <end position="132"/>
    </location>
</feature>
<organism evidence="3 6">
    <name type="scientific">Myxococcus fulvus</name>
    <dbReference type="NCBI Taxonomy" id="33"/>
    <lineage>
        <taxon>Bacteria</taxon>
        <taxon>Pseudomonadati</taxon>
        <taxon>Myxococcota</taxon>
        <taxon>Myxococcia</taxon>
        <taxon>Myxococcales</taxon>
        <taxon>Cystobacterineae</taxon>
        <taxon>Myxococcaceae</taxon>
        <taxon>Myxococcus</taxon>
    </lineage>
</organism>
<evidence type="ECO:0000313" key="4">
    <source>
        <dbReference type="EMBL" id="SET85706.1"/>
    </source>
</evidence>
<dbReference type="OrthoDB" id="5504738at2"/>
<dbReference type="STRING" id="1334629.MFUL124B02_22640"/>
<keyword evidence="5" id="KW-1185">Reference proteome</keyword>
<reference evidence="4 5" key="1">
    <citation type="submission" date="2016-10" db="EMBL/GenBank/DDBJ databases">
        <authorList>
            <person name="Varghese N."/>
            <person name="Submissions S."/>
        </authorList>
    </citation>
    <scope>NUCLEOTIDE SEQUENCE [LARGE SCALE GENOMIC DNA]</scope>
    <source>
        <strain evidence="4 5">DSM 16525</strain>
    </source>
</reference>
<evidence type="ECO:0008006" key="7">
    <source>
        <dbReference type="Google" id="ProtNLM"/>
    </source>
</evidence>
<dbReference type="AlphaFoldDB" id="A0A511TEE6"/>
<keyword evidence="2" id="KW-0732">Signal</keyword>
<accession>A0A511TEE6</accession>
<evidence type="ECO:0000256" key="1">
    <source>
        <dbReference type="SAM" id="MobiDB-lite"/>
    </source>
</evidence>
<feature type="signal peptide" evidence="2">
    <location>
        <begin position="1"/>
        <end position="28"/>
    </location>
</feature>
<dbReference type="Proteomes" id="UP000183760">
    <property type="component" value="Unassembled WGS sequence"/>
</dbReference>
<evidence type="ECO:0000313" key="5">
    <source>
        <dbReference type="Proteomes" id="UP000183760"/>
    </source>
</evidence>
<feature type="compositionally biased region" description="Low complexity" evidence="1">
    <location>
        <begin position="133"/>
        <end position="143"/>
    </location>
</feature>
<proteinExistence type="predicted"/>
<evidence type="ECO:0000313" key="6">
    <source>
        <dbReference type="Proteomes" id="UP000321514"/>
    </source>
</evidence>
<feature type="region of interest" description="Disordered" evidence="1">
    <location>
        <begin position="103"/>
        <end position="153"/>
    </location>
</feature>
<dbReference type="EMBL" id="BJXR01000063">
    <property type="protein sequence ID" value="GEN12539.1"/>
    <property type="molecule type" value="Genomic_DNA"/>
</dbReference>
<protein>
    <recommendedName>
        <fullName evidence="7">Lipoprotein</fullName>
    </recommendedName>
</protein>
<dbReference type="PROSITE" id="PS51257">
    <property type="entry name" value="PROKAR_LIPOPROTEIN"/>
    <property type="match status" value="1"/>
</dbReference>
<evidence type="ECO:0000256" key="2">
    <source>
        <dbReference type="SAM" id="SignalP"/>
    </source>
</evidence>
<gene>
    <name evidence="3" type="ORF">MFU01_75760</name>
    <name evidence="4" type="ORF">SAMN05443572_103527</name>
</gene>
<dbReference type="EMBL" id="FOIB01000003">
    <property type="protein sequence ID" value="SET85706.1"/>
    <property type="molecule type" value="Genomic_DNA"/>
</dbReference>
<reference evidence="3 6" key="2">
    <citation type="submission" date="2019-07" db="EMBL/GenBank/DDBJ databases">
        <title>Whole genome shotgun sequence of Myxococcus fulvus NBRC 100333.</title>
        <authorList>
            <person name="Hosoyama A."/>
            <person name="Uohara A."/>
            <person name="Ohji S."/>
            <person name="Ichikawa N."/>
        </authorList>
    </citation>
    <scope>NUCLEOTIDE SEQUENCE [LARGE SCALE GENOMIC DNA]</scope>
    <source>
        <strain evidence="3 6">NBRC 100333</strain>
    </source>
</reference>
<comment type="caution">
    <text evidence="3">The sequence shown here is derived from an EMBL/GenBank/DDBJ whole genome shotgun (WGS) entry which is preliminary data.</text>
</comment>